<feature type="domain" description="FAD/NAD(P)-binding" evidence="15">
    <location>
        <begin position="4"/>
        <end position="320"/>
    </location>
</feature>
<dbReference type="PRINTS" id="PR00411">
    <property type="entry name" value="PNDRDTASEI"/>
</dbReference>
<sequence>MNKTIAIIGGGPGGYVAAIRAAQLGAKVTLIEKNSLGGTCLNVGCIPTKALLQSAEALEQVKQAQKFGIQTELQGFDWTTVMKRKDRVVKQLVKGVTGLMKSNQIEILQGSASFIDDQTIEVNAPDGEKVDLQPDQIILATGSKPFIPSIQGLDTYNGWLDSSKALALEELPESMIIIGGGVIGIEFASIFNSFGVEVTIVEEQPEILPAMDQELAGLLRKKLAKAGINFLLGQRVEAVTGNETNVELSLGEDTLCGEKLLVAVGRRSYIEGLGLENTSIQTERQRILVNDHLQTNVPNVYAIGDCTGQNMLAHYASAQGEIAAENALDSHESFDGQVTPGCVYLDPEFAGVGLTEQQATKKGINYRTGKFPLKASGKALAMDKTYGFAKVLVEEETDKLIGVHLLCERATDLITEAACVLQHGGTAEEVIATIHPHPTLSEAFREATLAADHRAIHISN</sequence>
<keyword evidence="17" id="KW-1185">Reference proteome</keyword>
<dbReference type="SUPFAM" id="SSF55424">
    <property type="entry name" value="FAD/NAD-linked reductases, dimerisation (C-terminal) domain"/>
    <property type="match status" value="1"/>
</dbReference>
<name>A0ABS3L8E2_9ENTE</name>
<dbReference type="InterPro" id="IPR006258">
    <property type="entry name" value="Lipoamide_DH"/>
</dbReference>
<dbReference type="InterPro" id="IPR004099">
    <property type="entry name" value="Pyr_nucl-diS_OxRdtase_dimer"/>
</dbReference>
<feature type="domain" description="Pyridine nucleotide-disulphide oxidoreductase dimerisation" evidence="14">
    <location>
        <begin position="339"/>
        <end position="447"/>
    </location>
</feature>
<evidence type="ECO:0000313" key="17">
    <source>
        <dbReference type="Proteomes" id="UP000664601"/>
    </source>
</evidence>
<comment type="miscellaneous">
    <text evidence="13">The active site is a redox-active disulfide bond.</text>
</comment>
<dbReference type="PIRSF" id="PIRSF000350">
    <property type="entry name" value="Mercury_reductase_MerA"/>
    <property type="match status" value="1"/>
</dbReference>
<dbReference type="Gene3D" id="3.50.50.60">
    <property type="entry name" value="FAD/NAD(P)-binding domain"/>
    <property type="match status" value="2"/>
</dbReference>
<dbReference type="InterPro" id="IPR001100">
    <property type="entry name" value="Pyr_nuc-diS_OxRdtase"/>
</dbReference>
<proteinExistence type="inferred from homology"/>
<keyword evidence="6 13" id="KW-0285">Flavoprotein</keyword>
<dbReference type="InterPro" id="IPR036188">
    <property type="entry name" value="FAD/NAD-bd_sf"/>
</dbReference>
<evidence type="ECO:0000313" key="16">
    <source>
        <dbReference type="EMBL" id="MBO1305343.1"/>
    </source>
</evidence>
<keyword evidence="10" id="KW-1015">Disulfide bond</keyword>
<evidence type="ECO:0000256" key="1">
    <source>
        <dbReference type="ARBA" id="ARBA00004496"/>
    </source>
</evidence>
<evidence type="ECO:0000256" key="2">
    <source>
        <dbReference type="ARBA" id="ARBA00007532"/>
    </source>
</evidence>
<gene>
    <name evidence="16" type="primary">lpdA</name>
    <name evidence="16" type="ORF">JZO70_04175</name>
</gene>
<evidence type="ECO:0000256" key="7">
    <source>
        <dbReference type="ARBA" id="ARBA00022827"/>
    </source>
</evidence>
<organism evidence="16 17">
    <name type="scientific">Candidatus Enterococcus moelleringii</name>
    <dbReference type="NCBI Taxonomy" id="2815325"/>
    <lineage>
        <taxon>Bacteria</taxon>
        <taxon>Bacillati</taxon>
        <taxon>Bacillota</taxon>
        <taxon>Bacilli</taxon>
        <taxon>Lactobacillales</taxon>
        <taxon>Enterococcaceae</taxon>
        <taxon>Enterococcus</taxon>
    </lineage>
</organism>
<keyword evidence="8 13" id="KW-0560">Oxidoreductase</keyword>
<dbReference type="GO" id="GO:0004148">
    <property type="term" value="F:dihydrolipoyl dehydrogenase (NADH) activity"/>
    <property type="evidence" value="ECO:0007669"/>
    <property type="project" value="UniProtKB-EC"/>
</dbReference>
<dbReference type="Pfam" id="PF02852">
    <property type="entry name" value="Pyr_redox_dim"/>
    <property type="match status" value="1"/>
</dbReference>
<comment type="caution">
    <text evidence="16">The sequence shown here is derived from an EMBL/GenBank/DDBJ whole genome shotgun (WGS) entry which is preliminary data.</text>
</comment>
<keyword evidence="9 13" id="KW-0520">NAD</keyword>
<evidence type="ECO:0000256" key="12">
    <source>
        <dbReference type="ARBA" id="ARBA00049187"/>
    </source>
</evidence>
<dbReference type="InterPro" id="IPR050151">
    <property type="entry name" value="Class-I_Pyr_Nuc-Dis_Oxidored"/>
</dbReference>
<accession>A0ABS3L8E2</accession>
<dbReference type="NCBIfam" id="TIGR01350">
    <property type="entry name" value="lipoamide_DH"/>
    <property type="match status" value="1"/>
</dbReference>
<evidence type="ECO:0000256" key="3">
    <source>
        <dbReference type="ARBA" id="ARBA00012608"/>
    </source>
</evidence>
<protein>
    <recommendedName>
        <fullName evidence="4 13">Dihydrolipoyl dehydrogenase</fullName>
        <ecNumber evidence="3 13">1.8.1.4</ecNumber>
    </recommendedName>
</protein>
<evidence type="ECO:0000256" key="13">
    <source>
        <dbReference type="RuleBase" id="RU003692"/>
    </source>
</evidence>
<dbReference type="PANTHER" id="PTHR22912">
    <property type="entry name" value="DISULFIDE OXIDOREDUCTASE"/>
    <property type="match status" value="1"/>
</dbReference>
<evidence type="ECO:0000256" key="9">
    <source>
        <dbReference type="ARBA" id="ARBA00023027"/>
    </source>
</evidence>
<evidence type="ECO:0000259" key="15">
    <source>
        <dbReference type="Pfam" id="PF07992"/>
    </source>
</evidence>
<dbReference type="Proteomes" id="UP000664601">
    <property type="component" value="Unassembled WGS sequence"/>
</dbReference>
<evidence type="ECO:0000256" key="6">
    <source>
        <dbReference type="ARBA" id="ARBA00022630"/>
    </source>
</evidence>
<dbReference type="EC" id="1.8.1.4" evidence="3 13"/>
<evidence type="ECO:0000256" key="11">
    <source>
        <dbReference type="ARBA" id="ARBA00023284"/>
    </source>
</evidence>
<dbReference type="InterPro" id="IPR012999">
    <property type="entry name" value="Pyr_OxRdtase_I_AS"/>
</dbReference>
<dbReference type="Gene3D" id="3.30.390.30">
    <property type="match status" value="1"/>
</dbReference>
<evidence type="ECO:0000256" key="10">
    <source>
        <dbReference type="ARBA" id="ARBA00023157"/>
    </source>
</evidence>
<dbReference type="InterPro" id="IPR023753">
    <property type="entry name" value="FAD/NAD-binding_dom"/>
</dbReference>
<keyword evidence="7 13" id="KW-0274">FAD</keyword>
<dbReference type="PRINTS" id="PR00368">
    <property type="entry name" value="FADPNR"/>
</dbReference>
<dbReference type="PANTHER" id="PTHR22912:SF217">
    <property type="entry name" value="DIHYDROLIPOYL DEHYDROGENASE"/>
    <property type="match status" value="1"/>
</dbReference>
<comment type="similarity">
    <text evidence="2 13">Belongs to the class-I pyridine nucleotide-disulfide oxidoreductase family.</text>
</comment>
<comment type="catalytic activity">
    <reaction evidence="12 13">
        <text>N(6)-[(R)-dihydrolipoyl]-L-lysyl-[protein] + NAD(+) = N(6)-[(R)-lipoyl]-L-lysyl-[protein] + NADH + H(+)</text>
        <dbReference type="Rhea" id="RHEA:15045"/>
        <dbReference type="Rhea" id="RHEA-COMP:10474"/>
        <dbReference type="Rhea" id="RHEA-COMP:10475"/>
        <dbReference type="ChEBI" id="CHEBI:15378"/>
        <dbReference type="ChEBI" id="CHEBI:57540"/>
        <dbReference type="ChEBI" id="CHEBI:57945"/>
        <dbReference type="ChEBI" id="CHEBI:83099"/>
        <dbReference type="ChEBI" id="CHEBI:83100"/>
        <dbReference type="EC" id="1.8.1.4"/>
    </reaction>
</comment>
<dbReference type="Pfam" id="PF07992">
    <property type="entry name" value="Pyr_redox_2"/>
    <property type="match status" value="1"/>
</dbReference>
<evidence type="ECO:0000256" key="5">
    <source>
        <dbReference type="ARBA" id="ARBA00022490"/>
    </source>
</evidence>
<keyword evidence="5" id="KW-0963">Cytoplasm</keyword>
<comment type="subcellular location">
    <subcellularLocation>
        <location evidence="1">Cytoplasm</location>
    </subcellularLocation>
</comment>
<dbReference type="SUPFAM" id="SSF51905">
    <property type="entry name" value="FAD/NAD(P)-binding domain"/>
    <property type="match status" value="1"/>
</dbReference>
<evidence type="ECO:0000256" key="8">
    <source>
        <dbReference type="ARBA" id="ARBA00023002"/>
    </source>
</evidence>
<dbReference type="PROSITE" id="PS00076">
    <property type="entry name" value="PYRIDINE_REDOX_1"/>
    <property type="match status" value="1"/>
</dbReference>
<keyword evidence="11 13" id="KW-0676">Redox-active center</keyword>
<comment type="cofactor">
    <cofactor evidence="13">
        <name>FAD</name>
        <dbReference type="ChEBI" id="CHEBI:57692"/>
    </cofactor>
    <text evidence="13">Binds 1 FAD per subunit.</text>
</comment>
<dbReference type="EMBL" id="JAFREM010000006">
    <property type="protein sequence ID" value="MBO1305343.1"/>
    <property type="molecule type" value="Genomic_DNA"/>
</dbReference>
<dbReference type="RefSeq" id="WP_207672287.1">
    <property type="nucleotide sequence ID" value="NZ_JAFREM010000006.1"/>
</dbReference>
<reference evidence="16 17" key="1">
    <citation type="submission" date="2021-03" db="EMBL/GenBank/DDBJ databases">
        <title>Enterococcal diversity collection.</title>
        <authorList>
            <person name="Gilmore M.S."/>
            <person name="Schwartzman J."/>
            <person name="Van Tyne D."/>
            <person name="Martin M."/>
            <person name="Earl A.M."/>
            <person name="Manson A.L."/>
            <person name="Straub T."/>
            <person name="Salamzade R."/>
            <person name="Saavedra J."/>
            <person name="Lebreton F."/>
            <person name="Prichula J."/>
            <person name="Schaufler K."/>
            <person name="Gaca A."/>
            <person name="Sgardioli B."/>
            <person name="Wagenaar J."/>
            <person name="Strong T."/>
        </authorList>
    </citation>
    <scope>NUCLEOTIDE SEQUENCE [LARGE SCALE GENOMIC DNA]</scope>
    <source>
        <strain evidence="16 17">669A</strain>
    </source>
</reference>
<dbReference type="InterPro" id="IPR016156">
    <property type="entry name" value="FAD/NAD-linked_Rdtase_dimer_sf"/>
</dbReference>
<evidence type="ECO:0000259" key="14">
    <source>
        <dbReference type="Pfam" id="PF02852"/>
    </source>
</evidence>
<evidence type="ECO:0000256" key="4">
    <source>
        <dbReference type="ARBA" id="ARBA00016961"/>
    </source>
</evidence>